<name>B1ZR77_OPITP</name>
<dbReference type="InterPro" id="IPR008928">
    <property type="entry name" value="6-hairpin_glycosidase_sf"/>
</dbReference>
<dbReference type="AlphaFoldDB" id="B1ZR77"/>
<dbReference type="SUPFAM" id="SSF48208">
    <property type="entry name" value="Six-hairpin glycosidases"/>
    <property type="match status" value="1"/>
</dbReference>
<organism evidence="3 4">
    <name type="scientific">Opitutus terrae (strain DSM 11246 / JCM 15787 / PB90-1)</name>
    <dbReference type="NCBI Taxonomy" id="452637"/>
    <lineage>
        <taxon>Bacteria</taxon>
        <taxon>Pseudomonadati</taxon>
        <taxon>Verrucomicrobiota</taxon>
        <taxon>Opitutia</taxon>
        <taxon>Opitutales</taxon>
        <taxon>Opitutaceae</taxon>
        <taxon>Opitutus</taxon>
    </lineage>
</organism>
<dbReference type="eggNOG" id="COG4225">
    <property type="taxonomic scope" value="Bacteria"/>
</dbReference>
<gene>
    <name evidence="3" type="ordered locus">Oter_1360</name>
</gene>
<dbReference type="Pfam" id="PF07470">
    <property type="entry name" value="Glyco_hydro_88"/>
    <property type="match status" value="1"/>
</dbReference>
<evidence type="ECO:0000313" key="3">
    <source>
        <dbReference type="EMBL" id="ACB74645.1"/>
    </source>
</evidence>
<dbReference type="Proteomes" id="UP000007013">
    <property type="component" value="Chromosome"/>
</dbReference>
<dbReference type="OrthoDB" id="9807186at2"/>
<dbReference type="STRING" id="452637.Oter_1360"/>
<dbReference type="RefSeq" id="WP_012374183.1">
    <property type="nucleotide sequence ID" value="NC_010571.1"/>
</dbReference>
<dbReference type="InterPro" id="IPR012341">
    <property type="entry name" value="6hp_glycosidase-like_sf"/>
</dbReference>
<feature type="region of interest" description="Disordered" evidence="2">
    <location>
        <begin position="732"/>
        <end position="753"/>
    </location>
</feature>
<dbReference type="PANTHER" id="PTHR33886:SF8">
    <property type="entry name" value="UNSATURATED RHAMNOGALACTURONAN HYDROLASE (EUROFUNG)"/>
    <property type="match status" value="1"/>
</dbReference>
<dbReference type="GO" id="GO:0016787">
    <property type="term" value="F:hydrolase activity"/>
    <property type="evidence" value="ECO:0007669"/>
    <property type="project" value="UniProtKB-KW"/>
</dbReference>
<dbReference type="CAZy" id="GH105">
    <property type="family name" value="Glycoside Hydrolase Family 105"/>
</dbReference>
<dbReference type="HOGENOM" id="CLU_382529_0_0_0"/>
<proteinExistence type="predicted"/>
<dbReference type="EMBL" id="CP001032">
    <property type="protein sequence ID" value="ACB74645.1"/>
    <property type="molecule type" value="Genomic_DNA"/>
</dbReference>
<feature type="compositionally biased region" description="Basic residues" evidence="2">
    <location>
        <begin position="735"/>
        <end position="744"/>
    </location>
</feature>
<evidence type="ECO:0000313" key="4">
    <source>
        <dbReference type="Proteomes" id="UP000007013"/>
    </source>
</evidence>
<sequence>MGFYFEDHLSMAAQAGLQVERTLDTIVRRYRGHNPPHLPSYRPYQRRGIMRGKDYRYVADFNAEFPDAPDGALAYAWGRIWSEGRSEIKFDVSCHCPTHVYQAGACVFQSTIFEERYPESRHRLNLTLEPGWNHLVLRFKKTRAGFGGVFGTWLGKLPYYFLMPTPERAGHEGWIFTGPLRQELAVIPGAETSEAATGVTWHPQQGWSAAEKKLGQCRRIFGLVPGGCAVGWTRAQFLRPGRGEYVLTGECRAPITVTIADEIVLSTRKPGRFEAKVRVPFGIWDVMVRAACRGQDWGYELTIKDGRAPVNLLSPCQLQGPANPWMYLGPLAADQEFELRSLRDLNKLAPGLQGDVYWRLDAPDTWVRPYNDNPLYGRWNYPLGVTLYGLLQASRLLGSGETQRYIVDHIQFCCDLFDYAMWDRQQYGGATNVHHLLTSIDSLDDCGSFGSCVLEVAKYFELHGAREISDYVADFITNHQVRLPDGTFFRKDLMHEFHEDTLWADDLYMSVPFLCRYYQLTGEARYIDDAARQFLGFKERLYLPDQKLMAHVYDFSRKMATGVPWGRGNGWVIFSLSELLAVLPSDHALRPELLAMFRELSAGYLAQQGASGMWHQVLNEHDSYPETSCTSMFVYGFARGVQYGWLEQPEPYVRAVFRAWEALNRISIDRQGNIHGVCRGSEFSFTSDYYKKDLLWNLNDTHGIGIVLLAGVEVLRLTQHLQKTESASAAVVKAPPKKSARRSSRPALGTAAK</sequence>
<dbReference type="InterPro" id="IPR052043">
    <property type="entry name" value="PolySaccharide_Degr_Enz"/>
</dbReference>
<evidence type="ECO:0000256" key="2">
    <source>
        <dbReference type="SAM" id="MobiDB-lite"/>
    </source>
</evidence>
<dbReference type="GO" id="GO:0005975">
    <property type="term" value="P:carbohydrate metabolic process"/>
    <property type="evidence" value="ECO:0007669"/>
    <property type="project" value="InterPro"/>
</dbReference>
<protein>
    <submittedName>
        <fullName evidence="3">Glycosyl hydrolase family 88</fullName>
    </submittedName>
</protein>
<dbReference type="PANTHER" id="PTHR33886">
    <property type="entry name" value="UNSATURATED RHAMNOGALACTURONAN HYDROLASE (EUROFUNG)"/>
    <property type="match status" value="1"/>
</dbReference>
<dbReference type="InterPro" id="IPR010905">
    <property type="entry name" value="Glyco_hydro_88"/>
</dbReference>
<reference evidence="3 4" key="1">
    <citation type="journal article" date="2011" name="J. Bacteriol.">
        <title>Genome sequence of the verrucomicrobium Opitutus terrae PB90-1, an abundant inhabitant of rice paddy soil ecosystems.</title>
        <authorList>
            <person name="van Passel M.W."/>
            <person name="Kant R."/>
            <person name="Palva A."/>
            <person name="Copeland A."/>
            <person name="Lucas S."/>
            <person name="Lapidus A."/>
            <person name="Glavina del Rio T."/>
            <person name="Pitluck S."/>
            <person name="Goltsman E."/>
            <person name="Clum A."/>
            <person name="Sun H."/>
            <person name="Schmutz J."/>
            <person name="Larimer F.W."/>
            <person name="Land M.L."/>
            <person name="Hauser L."/>
            <person name="Kyrpides N."/>
            <person name="Mikhailova N."/>
            <person name="Richardson P.P."/>
            <person name="Janssen P.H."/>
            <person name="de Vos W.M."/>
            <person name="Smidt H."/>
        </authorList>
    </citation>
    <scope>NUCLEOTIDE SEQUENCE [LARGE SCALE GENOMIC DNA]</scope>
    <source>
        <strain evidence="4">DSM 11246 / JCM 15787 / PB90-1</strain>
    </source>
</reference>
<keyword evidence="1 3" id="KW-0378">Hydrolase</keyword>
<keyword evidence="4" id="KW-1185">Reference proteome</keyword>
<evidence type="ECO:0000256" key="1">
    <source>
        <dbReference type="ARBA" id="ARBA00022801"/>
    </source>
</evidence>
<accession>B1ZR77</accession>
<dbReference type="Gene3D" id="1.50.10.10">
    <property type="match status" value="1"/>
</dbReference>
<dbReference type="KEGG" id="ote:Oter_1360"/>